<reference evidence="1 2" key="1">
    <citation type="journal article" date="2018" name="Proc. R. Soc. B">
        <title>A non-coding region near Follistatin controls head colour polymorphism in the Gouldian finch.</title>
        <authorList>
            <person name="Toomey M.B."/>
            <person name="Marques C.I."/>
            <person name="Andrade P."/>
            <person name="Araujo P.M."/>
            <person name="Sabatino S."/>
            <person name="Gazda M.A."/>
            <person name="Afonso S."/>
            <person name="Lopes R.J."/>
            <person name="Corbo J.C."/>
            <person name="Carneiro M."/>
        </authorList>
    </citation>
    <scope>NUCLEOTIDE SEQUENCE [LARGE SCALE GENOMIC DNA]</scope>
    <source>
        <strain evidence="1">Red01</strain>
        <tissue evidence="1">Muscle</tissue>
    </source>
</reference>
<dbReference type="Proteomes" id="UP000276834">
    <property type="component" value="Unassembled WGS sequence"/>
</dbReference>
<dbReference type="AlphaFoldDB" id="A0A3L8SBU5"/>
<evidence type="ECO:0000313" key="1">
    <source>
        <dbReference type="EMBL" id="RLV99461.1"/>
    </source>
</evidence>
<accession>A0A3L8SBU5</accession>
<comment type="caution">
    <text evidence="1">The sequence shown here is derived from an EMBL/GenBank/DDBJ whole genome shotgun (WGS) entry which is preliminary data.</text>
</comment>
<gene>
    <name evidence="1" type="ORF">DV515_00009735</name>
</gene>
<name>A0A3L8SBU5_CHLGU</name>
<sequence length="102" mass="11319">MVELLIKQERLVSMLVRLTQQGYGKSKFLPASVIRGPEFLWFLVLSANPAKAIRVENTFNKTGSLSGLGRLQLGFPSSSVEICLRLAHVKCLLELVPGPWQP</sequence>
<keyword evidence="2" id="KW-1185">Reference proteome</keyword>
<proteinExistence type="predicted"/>
<feature type="non-terminal residue" evidence="1">
    <location>
        <position position="102"/>
    </location>
</feature>
<protein>
    <submittedName>
        <fullName evidence="1">Uncharacterized protein</fullName>
    </submittedName>
</protein>
<dbReference type="EMBL" id="QUSF01000032">
    <property type="protein sequence ID" value="RLV99461.1"/>
    <property type="molecule type" value="Genomic_DNA"/>
</dbReference>
<organism evidence="1 2">
    <name type="scientific">Chloebia gouldiae</name>
    <name type="common">Gouldian finch</name>
    <name type="synonym">Erythrura gouldiae</name>
    <dbReference type="NCBI Taxonomy" id="44316"/>
    <lineage>
        <taxon>Eukaryota</taxon>
        <taxon>Metazoa</taxon>
        <taxon>Chordata</taxon>
        <taxon>Craniata</taxon>
        <taxon>Vertebrata</taxon>
        <taxon>Euteleostomi</taxon>
        <taxon>Archelosauria</taxon>
        <taxon>Archosauria</taxon>
        <taxon>Dinosauria</taxon>
        <taxon>Saurischia</taxon>
        <taxon>Theropoda</taxon>
        <taxon>Coelurosauria</taxon>
        <taxon>Aves</taxon>
        <taxon>Neognathae</taxon>
        <taxon>Neoaves</taxon>
        <taxon>Telluraves</taxon>
        <taxon>Australaves</taxon>
        <taxon>Passeriformes</taxon>
        <taxon>Passeroidea</taxon>
        <taxon>Passeridae</taxon>
        <taxon>Chloebia</taxon>
    </lineage>
</organism>
<evidence type="ECO:0000313" key="2">
    <source>
        <dbReference type="Proteomes" id="UP000276834"/>
    </source>
</evidence>